<feature type="domain" description="HTH luxR-type" evidence="4">
    <location>
        <begin position="184"/>
        <end position="251"/>
    </location>
</feature>
<dbReference type="PRINTS" id="PR00038">
    <property type="entry name" value="HTHLUXR"/>
</dbReference>
<evidence type="ECO:0000313" key="6">
    <source>
        <dbReference type="Proteomes" id="UP000317722"/>
    </source>
</evidence>
<evidence type="ECO:0000259" key="4">
    <source>
        <dbReference type="PROSITE" id="PS50043"/>
    </source>
</evidence>
<evidence type="ECO:0000256" key="3">
    <source>
        <dbReference type="ARBA" id="ARBA00023163"/>
    </source>
</evidence>
<dbReference type="CDD" id="cd06170">
    <property type="entry name" value="LuxR_C_like"/>
    <property type="match status" value="1"/>
</dbReference>
<dbReference type="Pfam" id="PF00196">
    <property type="entry name" value="GerE"/>
    <property type="match status" value="1"/>
</dbReference>
<dbReference type="SUPFAM" id="SSF46894">
    <property type="entry name" value="C-terminal effector domain of the bipartite response regulators"/>
    <property type="match status" value="1"/>
</dbReference>
<keyword evidence="1" id="KW-0805">Transcription regulation</keyword>
<keyword evidence="2 5" id="KW-0238">DNA-binding</keyword>
<gene>
    <name evidence="5" type="ORF">EAH86_17365</name>
</gene>
<organism evidence="5 6">
    <name type="scientific">Pedococcus bigeumensis</name>
    <dbReference type="NCBI Taxonomy" id="433644"/>
    <lineage>
        <taxon>Bacteria</taxon>
        <taxon>Bacillati</taxon>
        <taxon>Actinomycetota</taxon>
        <taxon>Actinomycetes</taxon>
        <taxon>Micrococcales</taxon>
        <taxon>Intrasporangiaceae</taxon>
        <taxon>Pedococcus</taxon>
    </lineage>
</organism>
<sequence>MSAFSLSVTEVGRLRSVVDLCSEPTRDSQARTWAVLAELQALMGCERVVFNGMSPPTYSHYHRQFSAWGEQGVDTQPGSEGPDFPFWQLYRQCRPCEYPDHVSEPVVLIHDDFYTRHEWLVHPMHVEFLKDVHDEMLLSIPDGPGRSVRLLFPRGPGRPYGDREKFALTLLKPHLEPLLLAARTAAPAVRLPITDRQWQILERVRLGLANKQIARELELSPGTVRKHLENIYRSLDVQSRGAAVHVAFGDTDGPFHEVAS</sequence>
<dbReference type="AlphaFoldDB" id="A0A502CQK6"/>
<dbReference type="OrthoDB" id="3518313at2"/>
<dbReference type="GO" id="GO:0003677">
    <property type="term" value="F:DNA binding"/>
    <property type="evidence" value="ECO:0007669"/>
    <property type="project" value="UniProtKB-KW"/>
</dbReference>
<name>A0A502CQK6_9MICO</name>
<protein>
    <submittedName>
        <fullName evidence="5">DNA-binding response regulator</fullName>
    </submittedName>
</protein>
<accession>A0A502CQK6</accession>
<dbReference type="EMBL" id="RCZM01000006">
    <property type="protein sequence ID" value="TPG13981.1"/>
    <property type="molecule type" value="Genomic_DNA"/>
</dbReference>
<dbReference type="InterPro" id="IPR000792">
    <property type="entry name" value="Tscrpt_reg_LuxR_C"/>
</dbReference>
<comment type="caution">
    <text evidence="5">The sequence shown here is derived from an EMBL/GenBank/DDBJ whole genome shotgun (WGS) entry which is preliminary data.</text>
</comment>
<reference evidence="5 6" key="1">
    <citation type="journal article" date="2019" name="Environ. Microbiol.">
        <title>Species interactions and distinct microbial communities in high Arctic permafrost affected cryosols are associated with the CH4 and CO2 gas fluxes.</title>
        <authorList>
            <person name="Altshuler I."/>
            <person name="Hamel J."/>
            <person name="Turney S."/>
            <person name="Magnuson E."/>
            <person name="Levesque R."/>
            <person name="Greer C."/>
            <person name="Whyte L.G."/>
        </authorList>
    </citation>
    <scope>NUCLEOTIDE SEQUENCE [LARGE SCALE GENOMIC DNA]</scope>
    <source>
        <strain evidence="5 6">S9.3A</strain>
    </source>
</reference>
<dbReference type="SMART" id="SM00421">
    <property type="entry name" value="HTH_LUXR"/>
    <property type="match status" value="1"/>
</dbReference>
<evidence type="ECO:0000313" key="5">
    <source>
        <dbReference type="EMBL" id="TPG13981.1"/>
    </source>
</evidence>
<dbReference type="InterPro" id="IPR016032">
    <property type="entry name" value="Sig_transdc_resp-reg_C-effctor"/>
</dbReference>
<dbReference type="GO" id="GO:0006355">
    <property type="term" value="P:regulation of DNA-templated transcription"/>
    <property type="evidence" value="ECO:0007669"/>
    <property type="project" value="InterPro"/>
</dbReference>
<dbReference type="PROSITE" id="PS50043">
    <property type="entry name" value="HTH_LUXR_2"/>
    <property type="match status" value="1"/>
</dbReference>
<dbReference type="Proteomes" id="UP000317722">
    <property type="component" value="Unassembled WGS sequence"/>
</dbReference>
<dbReference type="PANTHER" id="PTHR44688">
    <property type="entry name" value="DNA-BINDING TRANSCRIPTIONAL ACTIVATOR DEVR_DOSR"/>
    <property type="match status" value="1"/>
</dbReference>
<dbReference type="InterPro" id="IPR036388">
    <property type="entry name" value="WH-like_DNA-bd_sf"/>
</dbReference>
<evidence type="ECO:0000256" key="2">
    <source>
        <dbReference type="ARBA" id="ARBA00023125"/>
    </source>
</evidence>
<proteinExistence type="predicted"/>
<dbReference type="RefSeq" id="WP_140743043.1">
    <property type="nucleotide sequence ID" value="NZ_RCZM01000006.1"/>
</dbReference>
<dbReference type="Gene3D" id="1.10.10.10">
    <property type="entry name" value="Winged helix-like DNA-binding domain superfamily/Winged helix DNA-binding domain"/>
    <property type="match status" value="1"/>
</dbReference>
<evidence type="ECO:0000256" key="1">
    <source>
        <dbReference type="ARBA" id="ARBA00023015"/>
    </source>
</evidence>
<dbReference type="PANTHER" id="PTHR44688:SF16">
    <property type="entry name" value="DNA-BINDING TRANSCRIPTIONAL ACTIVATOR DEVR_DOSR"/>
    <property type="match status" value="1"/>
</dbReference>
<keyword evidence="6" id="KW-1185">Reference proteome</keyword>
<keyword evidence="3" id="KW-0804">Transcription</keyword>